<dbReference type="Gene3D" id="2.60.40.10">
    <property type="entry name" value="Immunoglobulins"/>
    <property type="match status" value="2"/>
</dbReference>
<dbReference type="Pfam" id="PF02837">
    <property type="entry name" value="Glyco_hydro_2_N"/>
    <property type="match status" value="1"/>
</dbReference>
<evidence type="ECO:0000256" key="1">
    <source>
        <dbReference type="ARBA" id="ARBA00001412"/>
    </source>
</evidence>
<dbReference type="PANTHER" id="PTHR46323">
    <property type="entry name" value="BETA-GALACTOSIDASE"/>
    <property type="match status" value="1"/>
</dbReference>
<dbReference type="OrthoDB" id="9762066at2"/>
<accession>A0A229P0M1</accession>
<dbReference type="SUPFAM" id="SSF49785">
    <property type="entry name" value="Galactose-binding domain-like"/>
    <property type="match status" value="1"/>
</dbReference>
<dbReference type="PROSITE" id="PS00719">
    <property type="entry name" value="GLYCOSYL_HYDROL_F2_1"/>
    <property type="match status" value="1"/>
</dbReference>
<dbReference type="InterPro" id="IPR006103">
    <property type="entry name" value="Glyco_hydro_2_cat"/>
</dbReference>
<dbReference type="Pfam" id="PF00703">
    <property type="entry name" value="Glyco_hydro_2"/>
    <property type="match status" value="1"/>
</dbReference>
<protein>
    <recommendedName>
        <fullName evidence="4 8">Beta-galactosidase</fullName>
        <ecNumber evidence="3 8">3.2.1.23</ecNumber>
    </recommendedName>
    <alternativeName>
        <fullName evidence="7 8">Lactase</fullName>
    </alternativeName>
</protein>
<dbReference type="SUPFAM" id="SSF74650">
    <property type="entry name" value="Galactose mutarotase-like"/>
    <property type="match status" value="1"/>
</dbReference>
<evidence type="ECO:0000256" key="4">
    <source>
        <dbReference type="ARBA" id="ARBA00013303"/>
    </source>
</evidence>
<dbReference type="InterPro" id="IPR011013">
    <property type="entry name" value="Gal_mutarotase_sf_dom"/>
</dbReference>
<dbReference type="PANTHER" id="PTHR46323:SF2">
    <property type="entry name" value="BETA-GALACTOSIDASE"/>
    <property type="match status" value="1"/>
</dbReference>
<dbReference type="Pfam" id="PF02836">
    <property type="entry name" value="Glyco_hydro_2_C"/>
    <property type="match status" value="1"/>
</dbReference>
<dbReference type="AlphaFoldDB" id="A0A229P0M1"/>
<dbReference type="GO" id="GO:0004565">
    <property type="term" value="F:beta-galactosidase activity"/>
    <property type="evidence" value="ECO:0007669"/>
    <property type="project" value="UniProtKB-EC"/>
</dbReference>
<dbReference type="RefSeq" id="WP_089522535.1">
    <property type="nucleotide sequence ID" value="NZ_NMUQ01000001.1"/>
</dbReference>
<feature type="domain" description="Beta galactosidase small chain/" evidence="9">
    <location>
        <begin position="732"/>
        <end position="1002"/>
    </location>
</feature>
<dbReference type="InterPro" id="IPR008979">
    <property type="entry name" value="Galactose-bd-like_sf"/>
</dbReference>
<dbReference type="Pfam" id="PF16353">
    <property type="entry name" value="LacZ_4"/>
    <property type="match status" value="1"/>
</dbReference>
<keyword evidence="5 8" id="KW-0378">Hydrolase</keyword>
<evidence type="ECO:0000256" key="5">
    <source>
        <dbReference type="ARBA" id="ARBA00022801"/>
    </source>
</evidence>
<dbReference type="FunFam" id="3.20.20.80:FF:000018">
    <property type="entry name" value="Beta-galactosidase"/>
    <property type="match status" value="1"/>
</dbReference>
<dbReference type="InterPro" id="IPR006104">
    <property type="entry name" value="Glyco_hydro_2_N"/>
</dbReference>
<gene>
    <name evidence="10" type="ORF">CGZ75_01625</name>
</gene>
<dbReference type="InterPro" id="IPR004199">
    <property type="entry name" value="B-gal_small/dom_5"/>
</dbReference>
<evidence type="ECO:0000256" key="7">
    <source>
        <dbReference type="ARBA" id="ARBA00032230"/>
    </source>
</evidence>
<dbReference type="Gene3D" id="2.70.98.10">
    <property type="match status" value="1"/>
</dbReference>
<dbReference type="EC" id="3.2.1.23" evidence="3 8"/>
<dbReference type="InterPro" id="IPR006102">
    <property type="entry name" value="Ig-like_GH2"/>
</dbReference>
<evidence type="ECO:0000256" key="8">
    <source>
        <dbReference type="RuleBase" id="RU361154"/>
    </source>
</evidence>
<dbReference type="InterPro" id="IPR032312">
    <property type="entry name" value="LacZ_4"/>
</dbReference>
<dbReference type="PROSITE" id="PS00608">
    <property type="entry name" value="GLYCOSYL_HYDROL_F2_2"/>
    <property type="match status" value="1"/>
</dbReference>
<name>A0A229P0M1_9BACL</name>
<dbReference type="InterPro" id="IPR023230">
    <property type="entry name" value="Glyco_hydro_2_CS"/>
</dbReference>
<dbReference type="InterPro" id="IPR014718">
    <property type="entry name" value="GH-type_carb-bd"/>
</dbReference>
<proteinExistence type="inferred from homology"/>
<comment type="similarity">
    <text evidence="2 8">Belongs to the glycosyl hydrolase 2 family.</text>
</comment>
<dbReference type="InterPro" id="IPR013783">
    <property type="entry name" value="Ig-like_fold"/>
</dbReference>
<evidence type="ECO:0000259" key="9">
    <source>
        <dbReference type="SMART" id="SM01038"/>
    </source>
</evidence>
<reference evidence="10 11" key="1">
    <citation type="submission" date="2017-07" db="EMBL/GenBank/DDBJ databases">
        <title>Paenibacillus herberti R33 genome sequencing and assembly.</title>
        <authorList>
            <person name="Su W."/>
        </authorList>
    </citation>
    <scope>NUCLEOTIDE SEQUENCE [LARGE SCALE GENOMIC DNA]</scope>
    <source>
        <strain evidence="10 11">R33</strain>
    </source>
</reference>
<dbReference type="Pfam" id="PF02929">
    <property type="entry name" value="Bgal_small_N"/>
    <property type="match status" value="1"/>
</dbReference>
<evidence type="ECO:0000256" key="3">
    <source>
        <dbReference type="ARBA" id="ARBA00012756"/>
    </source>
</evidence>
<dbReference type="PRINTS" id="PR00132">
    <property type="entry name" value="GLHYDRLASE2"/>
</dbReference>
<dbReference type="InterPro" id="IPR006101">
    <property type="entry name" value="Glyco_hydro_2"/>
</dbReference>
<dbReference type="InterPro" id="IPR050347">
    <property type="entry name" value="Bact_Beta-galactosidase"/>
</dbReference>
<evidence type="ECO:0000313" key="11">
    <source>
        <dbReference type="Proteomes" id="UP000215145"/>
    </source>
</evidence>
<dbReference type="EMBL" id="NMUQ01000001">
    <property type="protein sequence ID" value="OXM15465.1"/>
    <property type="molecule type" value="Genomic_DNA"/>
</dbReference>
<dbReference type="InterPro" id="IPR017853">
    <property type="entry name" value="GH"/>
</dbReference>
<dbReference type="GO" id="GO:0030246">
    <property type="term" value="F:carbohydrate binding"/>
    <property type="evidence" value="ECO:0007669"/>
    <property type="project" value="InterPro"/>
</dbReference>
<dbReference type="SMART" id="SM01038">
    <property type="entry name" value="Bgal_small_N"/>
    <property type="match status" value="1"/>
</dbReference>
<dbReference type="Gene3D" id="3.20.20.80">
    <property type="entry name" value="Glycosidases"/>
    <property type="match status" value="1"/>
</dbReference>
<evidence type="ECO:0000256" key="2">
    <source>
        <dbReference type="ARBA" id="ARBA00007401"/>
    </source>
</evidence>
<dbReference type="GO" id="GO:0005990">
    <property type="term" value="P:lactose catabolic process"/>
    <property type="evidence" value="ECO:0007669"/>
    <property type="project" value="TreeGrafter"/>
</dbReference>
<dbReference type="GO" id="GO:0009341">
    <property type="term" value="C:beta-galactosidase complex"/>
    <property type="evidence" value="ECO:0007669"/>
    <property type="project" value="InterPro"/>
</dbReference>
<dbReference type="SUPFAM" id="SSF51445">
    <property type="entry name" value="(Trans)glycosidases"/>
    <property type="match status" value="1"/>
</dbReference>
<keyword evidence="6 8" id="KW-0326">Glycosidase</keyword>
<dbReference type="SUPFAM" id="SSF49303">
    <property type="entry name" value="beta-Galactosidase/glucuronidase domain"/>
    <property type="match status" value="2"/>
</dbReference>
<dbReference type="Gene3D" id="2.60.120.260">
    <property type="entry name" value="Galactose-binding domain-like"/>
    <property type="match status" value="1"/>
</dbReference>
<comment type="catalytic activity">
    <reaction evidence="1 8">
        <text>Hydrolysis of terminal non-reducing beta-D-galactose residues in beta-D-galactosides.</text>
        <dbReference type="EC" id="3.2.1.23"/>
    </reaction>
</comment>
<evidence type="ECO:0000256" key="6">
    <source>
        <dbReference type="ARBA" id="ARBA00023295"/>
    </source>
</evidence>
<sequence>MNVNKYWEDTQTLHVNRETPRTYYIPYNSIEAAQSGKRSTSEAYQTLNGSWKFRYHTSVEEVNYNFYENNADTSGWDDLIVPSCWQTNGYDQMQYTNLNYPIPCDPPFVPDDNPAGLYTREFQVSGQWESKRKYIVFEGVNACFYVWVNGQFVGYSQGSRVPAEFEISSHIQNGTNRIAVMVLKWCDGTYLEDQDVWRYSGIFRDVYLLAREQSHIRDVFNKQFFTEDFGQATLRVELETSAHLDVTVELLDGDGRGISSAVAAVDHKGEIELQVEKPELWNAERPYLYRLIVKAGEETLLFPVGFRKIEIIDGVFKVNGKAIKLKGVNRHDSHPKLGQTVPIRHMIKDLNLMKRHNINTIRSSHYPNDSRFLELCNEYGFYVIDEADLESHGMGVAGKKWEDEYVHRLSNLPEWRSAFLDRAIRMVERDKNHPCIVMWSMGNESGYGENHILMAEWTKRRDSSIPVHYEGAAPINLGNPNTEFIDVESRMYTSSEEIEAYAKDENSTKPLFLCEYSHAMGTGPGDLKDYWDVIYNYPKLMGGCVWEWCDHGILTKTADGTPYYAYGGDFGDTPNDGIFCLDGLVSPDRVPHTGLLELKQVMSPILLEPGDLASGGIRVTNRYDFISLSHVGLHWTIQQDGVPVAQGQAEFGAVSPHETATIHLPYELPETSIGTYVLTLSCWQKEKTVWAEHGYEIAVAQMELPVQRIEEPAPALRRINPITAVQQGDLLQVDGHDFSYTFSLRRGMPTRISKNGVEMLQGSPSISIWRAPTDNDTKIRHDWRKVGYDRAFMKTYHCEWQQQDDSSISIKSRFSLGAVSKFTILRGEAIWSVDKFGAIDVVMDVQVESENPFLPRFGLCLTMPEGMEEVEYLGYGPHESYIDMRLNAKWGRYLQTVDEMYVPYIHPQEHGSRFGTEWAIVSNELGMGIKFSGKEPISFSASHFTPKDLVEADHDYKLKKRKETIVHLDYKMSGVGSNSCGPDLLEPYRMDDKQFRFELRLQPVFKEDE</sequence>
<organism evidence="10 11">
    <name type="scientific">Paenibacillus herberti</name>
    <dbReference type="NCBI Taxonomy" id="1619309"/>
    <lineage>
        <taxon>Bacteria</taxon>
        <taxon>Bacillati</taxon>
        <taxon>Bacillota</taxon>
        <taxon>Bacilli</taxon>
        <taxon>Bacillales</taxon>
        <taxon>Paenibacillaceae</taxon>
        <taxon>Paenibacillus</taxon>
    </lineage>
</organism>
<evidence type="ECO:0000313" key="10">
    <source>
        <dbReference type="EMBL" id="OXM15465.1"/>
    </source>
</evidence>
<dbReference type="InterPro" id="IPR023232">
    <property type="entry name" value="Glyco_hydro_2_AS"/>
</dbReference>
<keyword evidence="11" id="KW-1185">Reference proteome</keyword>
<comment type="caution">
    <text evidence="10">The sequence shown here is derived from an EMBL/GenBank/DDBJ whole genome shotgun (WGS) entry which is preliminary data.</text>
</comment>
<dbReference type="Proteomes" id="UP000215145">
    <property type="component" value="Unassembled WGS sequence"/>
</dbReference>
<dbReference type="InterPro" id="IPR036156">
    <property type="entry name" value="Beta-gal/glucu_dom_sf"/>
</dbReference>